<keyword evidence="2" id="KW-1133">Transmembrane helix</keyword>
<dbReference type="EMBL" id="JARGYC010000006">
    <property type="protein sequence ID" value="MDF0599821.1"/>
    <property type="molecule type" value="Genomic_DNA"/>
</dbReference>
<comment type="caution">
    <text evidence="3">The sequence shown here is derived from an EMBL/GenBank/DDBJ whole genome shotgun (WGS) entry which is preliminary data.</text>
</comment>
<dbReference type="AlphaFoldDB" id="A0AAE3NPW2"/>
<sequence>MKTARFAPARSSSVQSFNHDGLELARRKPHRRKLPVAKFVQFALAVFAFRLFLFLQMGALAYTAKMEALADGALLERLAGKAMALDPVTLYIADMIRFAL</sequence>
<keyword evidence="4" id="KW-1185">Reference proteome</keyword>
<dbReference type="Proteomes" id="UP001220964">
    <property type="component" value="Unassembled WGS sequence"/>
</dbReference>
<protein>
    <submittedName>
        <fullName evidence="3">Uncharacterized protein</fullName>
    </submittedName>
</protein>
<dbReference type="RefSeq" id="WP_275565964.1">
    <property type="nucleotide sequence ID" value="NZ_JARGYC010000006.1"/>
</dbReference>
<feature type="transmembrane region" description="Helical" evidence="2">
    <location>
        <begin position="36"/>
        <end position="62"/>
    </location>
</feature>
<keyword evidence="2" id="KW-0812">Transmembrane</keyword>
<organism evidence="3 4">
    <name type="scientific">Psychromarinibacter sediminicola</name>
    <dbReference type="NCBI Taxonomy" id="3033385"/>
    <lineage>
        <taxon>Bacteria</taxon>
        <taxon>Pseudomonadati</taxon>
        <taxon>Pseudomonadota</taxon>
        <taxon>Alphaproteobacteria</taxon>
        <taxon>Rhodobacterales</taxon>
        <taxon>Paracoccaceae</taxon>
        <taxon>Psychromarinibacter</taxon>
    </lineage>
</organism>
<evidence type="ECO:0000313" key="3">
    <source>
        <dbReference type="EMBL" id="MDF0599821.1"/>
    </source>
</evidence>
<proteinExistence type="predicted"/>
<evidence type="ECO:0000256" key="1">
    <source>
        <dbReference type="SAM" id="MobiDB-lite"/>
    </source>
</evidence>
<gene>
    <name evidence="3" type="ORF">P1J78_03655</name>
</gene>
<reference evidence="3" key="1">
    <citation type="submission" date="2023-03" db="EMBL/GenBank/DDBJ databases">
        <title>Multiphase analysis and comparison of six strains from genera Psychromarinibacter, Lutimaribacter, and Maritimibacter, including a novel species: Psychromarinibacter sediminicola sp. nov.</title>
        <authorList>
            <person name="Wang Y.-H."/>
            <person name="Ye M.-Q."/>
            <person name="Du Z.-J."/>
        </authorList>
    </citation>
    <scope>NUCLEOTIDE SEQUENCE</scope>
    <source>
        <strain evidence="3">C21-152</strain>
    </source>
</reference>
<feature type="region of interest" description="Disordered" evidence="1">
    <location>
        <begin position="1"/>
        <end position="30"/>
    </location>
</feature>
<keyword evidence="2" id="KW-0472">Membrane</keyword>
<accession>A0AAE3NPW2</accession>
<evidence type="ECO:0000313" key="4">
    <source>
        <dbReference type="Proteomes" id="UP001220964"/>
    </source>
</evidence>
<name>A0AAE3NPW2_9RHOB</name>
<evidence type="ECO:0000256" key="2">
    <source>
        <dbReference type="SAM" id="Phobius"/>
    </source>
</evidence>